<feature type="signal peptide" evidence="1">
    <location>
        <begin position="1"/>
        <end position="17"/>
    </location>
</feature>
<organism evidence="2 3">
    <name type="scientific">Dermatophagoides farinae</name>
    <name type="common">American house dust mite</name>
    <dbReference type="NCBI Taxonomy" id="6954"/>
    <lineage>
        <taxon>Eukaryota</taxon>
        <taxon>Metazoa</taxon>
        <taxon>Ecdysozoa</taxon>
        <taxon>Arthropoda</taxon>
        <taxon>Chelicerata</taxon>
        <taxon>Arachnida</taxon>
        <taxon>Acari</taxon>
        <taxon>Acariformes</taxon>
        <taxon>Sarcoptiformes</taxon>
        <taxon>Astigmata</taxon>
        <taxon>Psoroptidia</taxon>
        <taxon>Analgoidea</taxon>
        <taxon>Pyroglyphidae</taxon>
        <taxon>Dermatophagoidinae</taxon>
        <taxon>Dermatophagoides</taxon>
    </lineage>
</organism>
<name>A0A922HNZ7_DERFA</name>
<gene>
    <name evidence="2" type="ORF">DERF_014968</name>
</gene>
<proteinExistence type="predicted"/>
<keyword evidence="3" id="KW-1185">Reference proteome</keyword>
<dbReference type="AlphaFoldDB" id="A0A922HNZ7"/>
<dbReference type="EMBL" id="ASGP02000008">
    <property type="protein sequence ID" value="KAH9494273.1"/>
    <property type="molecule type" value="Genomic_DNA"/>
</dbReference>
<accession>A0A922HNZ7</accession>
<evidence type="ECO:0000313" key="2">
    <source>
        <dbReference type="EMBL" id="KAH9494273.1"/>
    </source>
</evidence>
<comment type="caution">
    <text evidence="2">The sequence shown here is derived from an EMBL/GenBank/DDBJ whole genome shotgun (WGS) entry which is preliminary data.</text>
</comment>
<protein>
    <recommendedName>
        <fullName evidence="4">Secreted protein</fullName>
    </recommendedName>
</protein>
<keyword evidence="1" id="KW-0732">Signal</keyword>
<dbReference type="Proteomes" id="UP000790347">
    <property type="component" value="Unassembled WGS sequence"/>
</dbReference>
<evidence type="ECO:0000313" key="3">
    <source>
        <dbReference type="Proteomes" id="UP000790347"/>
    </source>
</evidence>
<evidence type="ECO:0000256" key="1">
    <source>
        <dbReference type="SAM" id="SignalP"/>
    </source>
</evidence>
<reference evidence="2" key="1">
    <citation type="submission" date="2013-05" db="EMBL/GenBank/DDBJ databases">
        <authorList>
            <person name="Yim A.K.Y."/>
            <person name="Chan T.F."/>
            <person name="Ji K.M."/>
            <person name="Liu X.Y."/>
            <person name="Zhou J.W."/>
            <person name="Li R.Q."/>
            <person name="Yang K.Y."/>
            <person name="Li J."/>
            <person name="Li M."/>
            <person name="Law P.T.W."/>
            <person name="Wu Y.L."/>
            <person name="Cai Z.L."/>
            <person name="Qin H."/>
            <person name="Bao Y."/>
            <person name="Leung R.K.K."/>
            <person name="Ng P.K.S."/>
            <person name="Zou J."/>
            <person name="Zhong X.J."/>
            <person name="Ran P.X."/>
            <person name="Zhong N.S."/>
            <person name="Liu Z.G."/>
            <person name="Tsui S.K.W."/>
        </authorList>
    </citation>
    <scope>NUCLEOTIDE SEQUENCE</scope>
    <source>
        <strain evidence="2">Derf</strain>
        <tissue evidence="2">Whole organism</tissue>
    </source>
</reference>
<sequence>MAGALIFLIVVMDKVPCCLIRSNSFNDKNKTYIYHFILYSCREMNGCDSGDSYTRNEYKINQMIPTIPNK</sequence>
<reference evidence="2" key="2">
    <citation type="journal article" date="2022" name="Res Sq">
        <title>Comparative Genomics Reveals Insights into the Divergent Evolution of Astigmatic Mites and Household Pest Adaptations.</title>
        <authorList>
            <person name="Xiong Q."/>
            <person name="Wan A.T.-Y."/>
            <person name="Liu X.-Y."/>
            <person name="Fung C.S.-H."/>
            <person name="Xiao X."/>
            <person name="Malainual N."/>
            <person name="Hou J."/>
            <person name="Wang L."/>
            <person name="Wang M."/>
            <person name="Yang K."/>
            <person name="Cui Y."/>
            <person name="Leung E."/>
            <person name="Nong W."/>
            <person name="Shin S.-K."/>
            <person name="Au S."/>
            <person name="Jeong K.Y."/>
            <person name="Chew F.T."/>
            <person name="Hui J."/>
            <person name="Leung T.F."/>
            <person name="Tungtrongchitr A."/>
            <person name="Zhong N."/>
            <person name="Liu Z."/>
            <person name="Tsui S."/>
        </authorList>
    </citation>
    <scope>NUCLEOTIDE SEQUENCE</scope>
    <source>
        <strain evidence="2">Derf</strain>
        <tissue evidence="2">Whole organism</tissue>
    </source>
</reference>
<feature type="chain" id="PRO_5036966172" description="Secreted protein" evidence="1">
    <location>
        <begin position="18"/>
        <end position="70"/>
    </location>
</feature>
<evidence type="ECO:0008006" key="4">
    <source>
        <dbReference type="Google" id="ProtNLM"/>
    </source>
</evidence>